<dbReference type="GO" id="GO:0008643">
    <property type="term" value="P:carbohydrate transport"/>
    <property type="evidence" value="ECO:0007669"/>
    <property type="project" value="InterPro"/>
</dbReference>
<dbReference type="EMBL" id="VCBC01000006">
    <property type="protein sequence ID" value="TLU65849.1"/>
    <property type="molecule type" value="Genomic_DNA"/>
</dbReference>
<organism evidence="3 4">
    <name type="scientific">Thalassotalea litorea</name>
    <dbReference type="NCBI Taxonomy" id="2020715"/>
    <lineage>
        <taxon>Bacteria</taxon>
        <taxon>Pseudomonadati</taxon>
        <taxon>Pseudomonadota</taxon>
        <taxon>Gammaproteobacteria</taxon>
        <taxon>Alteromonadales</taxon>
        <taxon>Colwelliaceae</taxon>
        <taxon>Thalassotalea</taxon>
    </lineage>
</organism>
<evidence type="ECO:0000256" key="2">
    <source>
        <dbReference type="RuleBase" id="RU363072"/>
    </source>
</evidence>
<gene>
    <name evidence="3" type="ORF">FE810_07090</name>
</gene>
<dbReference type="GO" id="GO:0016020">
    <property type="term" value="C:membrane"/>
    <property type="evidence" value="ECO:0007669"/>
    <property type="project" value="InterPro"/>
</dbReference>
<dbReference type="AlphaFoldDB" id="A0A5R9IMN2"/>
<dbReference type="Pfam" id="PF04966">
    <property type="entry name" value="OprB"/>
    <property type="match status" value="1"/>
</dbReference>
<evidence type="ECO:0000256" key="1">
    <source>
        <dbReference type="ARBA" id="ARBA00008769"/>
    </source>
</evidence>
<comment type="similarity">
    <text evidence="1 2">Belongs to the OprB family.</text>
</comment>
<evidence type="ECO:0000313" key="3">
    <source>
        <dbReference type="EMBL" id="TLU65849.1"/>
    </source>
</evidence>
<dbReference type="OrthoDB" id="236886at2"/>
<accession>A0A5R9IMN2</accession>
<sequence length="379" mass="41383">MLQTPSVQAAKGVKFGSTDAVDNRITQDKKNRSLPLKERLSQDGINLALDYSMITLGTSDNLPGTDDNAAGGMFRFYGSWDLAGDDSSNTGSFVWKVEYRHSYSDLEPRFLEFNVGGLGLQAPPFSDQKGRVTNLYWKQKLNNGRSTIVAGFLDATDYLDVYAVASPWTGFVNFAFSTGNSTIALPGDAALGVAGATMLSDSLFVIAGITDMESDPTNPFSDLLSESHYFKSIEFGWTSSQEQIFLDNVHVTFWDADESIFMNQAEDSGVNISASKMIGAWLPFVRASWAENGSTLGIDKSLSTGFAYYGLGGEGNTLGAALNWADTATEDQYTLEVFYLLKLFGSVELSPDIQVIKNPANNPDENLAMIYGLRARVFW</sequence>
<proteinExistence type="inferred from homology"/>
<name>A0A5R9IMN2_9GAMM</name>
<dbReference type="Gene3D" id="2.40.160.180">
    <property type="entry name" value="Carbohydrate-selective porin OprB"/>
    <property type="match status" value="1"/>
</dbReference>
<dbReference type="InterPro" id="IPR038673">
    <property type="entry name" value="OprB_sf"/>
</dbReference>
<dbReference type="GO" id="GO:0015288">
    <property type="term" value="F:porin activity"/>
    <property type="evidence" value="ECO:0007669"/>
    <property type="project" value="InterPro"/>
</dbReference>
<comment type="caution">
    <text evidence="3">The sequence shown here is derived from an EMBL/GenBank/DDBJ whole genome shotgun (WGS) entry which is preliminary data.</text>
</comment>
<evidence type="ECO:0000313" key="4">
    <source>
        <dbReference type="Proteomes" id="UP000307790"/>
    </source>
</evidence>
<reference evidence="3 4" key="1">
    <citation type="submission" date="2019-05" db="EMBL/GenBank/DDBJ databases">
        <title>Genome sequences of Thalassotalea litorea 1K03283.</title>
        <authorList>
            <person name="Zhang D."/>
        </authorList>
    </citation>
    <scope>NUCLEOTIDE SEQUENCE [LARGE SCALE GENOMIC DNA]</scope>
    <source>
        <strain evidence="3 4">MCCC 1K03283</strain>
    </source>
</reference>
<protein>
    <submittedName>
        <fullName evidence="3">Carbohydrate porin</fullName>
    </submittedName>
</protein>
<dbReference type="InterPro" id="IPR007049">
    <property type="entry name" value="Carb-sel_porin_OprB"/>
</dbReference>
<keyword evidence="4" id="KW-1185">Reference proteome</keyword>
<dbReference type="Proteomes" id="UP000307790">
    <property type="component" value="Unassembled WGS sequence"/>
</dbReference>